<feature type="chain" id="PRO_5043382446" description="Leucine-rich repeat-containing N-terminal plant-type domain-containing protein" evidence="4">
    <location>
        <begin position="34"/>
        <end position="212"/>
    </location>
</feature>
<sequence length="212" mass="23117">MEAPLRDWLRRLIAVFLSVAIILLLLQVAKVNGNTDTDALMTLKIAMSYPNQCLKDWDSSLVDPCTWLRITCNSDNRVIRVDVGGCGLSGKLPSGLAGLDQVQYLNLYGNKIWESIPVGYGHGFKNLKALDLSSNSLQGIIPASLGKLPSIEFLRLEHNQLGGYIPRDLGLIPTLKLLNISFNKLCGDVPPEVAHIPGADWSNNPGIGEPCQ</sequence>
<name>A0AAV2GQE0_9ROSI</name>
<feature type="signal peptide" evidence="4">
    <location>
        <begin position="1"/>
        <end position="33"/>
    </location>
</feature>
<keyword evidence="3" id="KW-0677">Repeat</keyword>
<dbReference type="Proteomes" id="UP001497516">
    <property type="component" value="Chromosome 9"/>
</dbReference>
<organism evidence="6 7">
    <name type="scientific">Linum trigynum</name>
    <dbReference type="NCBI Taxonomy" id="586398"/>
    <lineage>
        <taxon>Eukaryota</taxon>
        <taxon>Viridiplantae</taxon>
        <taxon>Streptophyta</taxon>
        <taxon>Embryophyta</taxon>
        <taxon>Tracheophyta</taxon>
        <taxon>Spermatophyta</taxon>
        <taxon>Magnoliopsida</taxon>
        <taxon>eudicotyledons</taxon>
        <taxon>Gunneridae</taxon>
        <taxon>Pentapetalae</taxon>
        <taxon>rosids</taxon>
        <taxon>fabids</taxon>
        <taxon>Malpighiales</taxon>
        <taxon>Linaceae</taxon>
        <taxon>Linum</taxon>
    </lineage>
</organism>
<evidence type="ECO:0000256" key="2">
    <source>
        <dbReference type="ARBA" id="ARBA00022729"/>
    </source>
</evidence>
<dbReference type="EMBL" id="OZ034822">
    <property type="protein sequence ID" value="CAL1412542.1"/>
    <property type="molecule type" value="Genomic_DNA"/>
</dbReference>
<proteinExistence type="predicted"/>
<evidence type="ECO:0000313" key="7">
    <source>
        <dbReference type="Proteomes" id="UP001497516"/>
    </source>
</evidence>
<dbReference type="PANTHER" id="PTHR47988">
    <property type="entry name" value="SOMATIC EMBRYOGENESIS RECEPTOR KINASE 1"/>
    <property type="match status" value="1"/>
</dbReference>
<dbReference type="InterPro" id="IPR001611">
    <property type="entry name" value="Leu-rich_rpt"/>
</dbReference>
<evidence type="ECO:0000259" key="5">
    <source>
        <dbReference type="Pfam" id="PF08263"/>
    </source>
</evidence>
<keyword evidence="1" id="KW-0433">Leucine-rich repeat</keyword>
<dbReference type="PRINTS" id="PR00019">
    <property type="entry name" value="LEURICHRPT"/>
</dbReference>
<protein>
    <recommendedName>
        <fullName evidence="5">Leucine-rich repeat-containing N-terminal plant-type domain-containing protein</fullName>
    </recommendedName>
</protein>
<reference evidence="6 7" key="1">
    <citation type="submission" date="2024-04" db="EMBL/GenBank/DDBJ databases">
        <authorList>
            <person name="Fracassetti M."/>
        </authorList>
    </citation>
    <scope>NUCLEOTIDE SEQUENCE [LARGE SCALE GENOMIC DNA]</scope>
</reference>
<dbReference type="Pfam" id="PF00560">
    <property type="entry name" value="LRR_1"/>
    <property type="match status" value="1"/>
</dbReference>
<dbReference type="AlphaFoldDB" id="A0AAV2GQE0"/>
<dbReference type="Pfam" id="PF13855">
    <property type="entry name" value="LRR_8"/>
    <property type="match status" value="1"/>
</dbReference>
<evidence type="ECO:0000313" key="6">
    <source>
        <dbReference type="EMBL" id="CAL1412542.1"/>
    </source>
</evidence>
<dbReference type="InterPro" id="IPR032675">
    <property type="entry name" value="LRR_dom_sf"/>
</dbReference>
<accession>A0AAV2GQE0</accession>
<evidence type="ECO:0000256" key="4">
    <source>
        <dbReference type="SAM" id="SignalP"/>
    </source>
</evidence>
<dbReference type="Gene3D" id="3.80.10.10">
    <property type="entry name" value="Ribonuclease Inhibitor"/>
    <property type="match status" value="1"/>
</dbReference>
<dbReference type="Pfam" id="PF08263">
    <property type="entry name" value="LRRNT_2"/>
    <property type="match status" value="1"/>
</dbReference>
<dbReference type="FunFam" id="3.80.10.10:FF:000024">
    <property type="entry name" value="Somatic embryogenesis receptor kinase 1"/>
    <property type="match status" value="1"/>
</dbReference>
<dbReference type="InterPro" id="IPR013210">
    <property type="entry name" value="LRR_N_plant-typ"/>
</dbReference>
<evidence type="ECO:0000256" key="1">
    <source>
        <dbReference type="ARBA" id="ARBA00022614"/>
    </source>
</evidence>
<keyword evidence="7" id="KW-1185">Reference proteome</keyword>
<keyword evidence="2 4" id="KW-0732">Signal</keyword>
<feature type="domain" description="Leucine-rich repeat-containing N-terminal plant-type" evidence="5">
    <location>
        <begin position="34"/>
        <end position="73"/>
    </location>
</feature>
<gene>
    <name evidence="6" type="ORF">LTRI10_LOCUS51828</name>
</gene>
<evidence type="ECO:0000256" key="3">
    <source>
        <dbReference type="ARBA" id="ARBA00022737"/>
    </source>
</evidence>
<dbReference type="SUPFAM" id="SSF52058">
    <property type="entry name" value="L domain-like"/>
    <property type="match status" value="1"/>
</dbReference>